<geneLocation type="plasmid" evidence="1 2">
    <name>RPME01</name>
</geneLocation>
<proteinExistence type="predicted"/>
<keyword evidence="1" id="KW-0614">Plasmid</keyword>
<dbReference type="Proteomes" id="UP000000366">
    <property type="component" value="Plasmid RPME01"/>
</dbReference>
<evidence type="ECO:0000313" key="2">
    <source>
        <dbReference type="Proteomes" id="UP000000366"/>
    </source>
</evidence>
<name>A2SN50_METPP</name>
<gene>
    <name evidence="1" type="ordered locus">Mpe_B0214</name>
</gene>
<dbReference type="AlphaFoldDB" id="A2SN50"/>
<evidence type="ECO:0000313" key="1">
    <source>
        <dbReference type="EMBL" id="ABM96989.1"/>
    </source>
</evidence>
<keyword evidence="2" id="KW-1185">Reference proteome</keyword>
<reference evidence="1 2" key="1">
    <citation type="journal article" date="2007" name="J. Bacteriol.">
        <title>Whole-genome analysis of the methyl tert-butyl ether-degrading beta-proteobacterium Methylibium petroleiphilum PM1.</title>
        <authorList>
            <person name="Kane S.R."/>
            <person name="Chakicherla A.Y."/>
            <person name="Chain P.S.G."/>
            <person name="Schmidt R."/>
            <person name="Shin M.W."/>
            <person name="Legler T.C."/>
            <person name="Scow K.M."/>
            <person name="Larimer F.W."/>
            <person name="Lucas S.M."/>
            <person name="Richardson P.M."/>
            <person name="Hristova K.R."/>
        </authorList>
    </citation>
    <scope>NUCLEOTIDE SEQUENCE [LARGE SCALE GENOMIC DNA]</scope>
    <source>
        <strain evidence="2">ATCC BAA-1232 / LMG 22953 / PM1</strain>
        <plasmid evidence="1 2">RPME01</plasmid>
    </source>
</reference>
<dbReference type="KEGG" id="mpt:Mpe_B0214"/>
<dbReference type="EMBL" id="CP000556">
    <property type="protein sequence ID" value="ABM96989.1"/>
    <property type="molecule type" value="Genomic_DNA"/>
</dbReference>
<dbReference type="RefSeq" id="WP_011831577.1">
    <property type="nucleotide sequence ID" value="NC_008826.1"/>
</dbReference>
<accession>A2SN50</accession>
<protein>
    <submittedName>
        <fullName evidence="1">Uncharacterized protein</fullName>
    </submittedName>
</protein>
<sequence>MTHAHPSPCPFCGAELERTGDGQQWRHPGSLMLPDGCLLRGRRIDDDEQSLAQWNRRVPAAEAQAC</sequence>
<organism evidence="1 2">
    <name type="scientific">Methylibium petroleiphilum (strain ATCC BAA-1232 / LMG 22953 / PM1)</name>
    <dbReference type="NCBI Taxonomy" id="420662"/>
    <lineage>
        <taxon>Bacteria</taxon>
        <taxon>Pseudomonadati</taxon>
        <taxon>Pseudomonadota</taxon>
        <taxon>Betaproteobacteria</taxon>
        <taxon>Burkholderiales</taxon>
        <taxon>Sphaerotilaceae</taxon>
        <taxon>Methylibium</taxon>
    </lineage>
</organism>
<dbReference type="HOGENOM" id="CLU_2826220_0_0_4"/>